<dbReference type="PANTHER" id="PTHR46579">
    <property type="entry name" value="F5/8 TYPE C DOMAIN-CONTAINING PROTEIN-RELATED"/>
    <property type="match status" value="1"/>
</dbReference>
<name>A0ABQ0KVJ3_MYCCL</name>
<dbReference type="PANTHER" id="PTHR46579:SF1">
    <property type="entry name" value="F5_8 TYPE C DOMAIN-CONTAINING PROTEIN"/>
    <property type="match status" value="1"/>
</dbReference>
<proteinExistence type="predicted"/>
<protein>
    <submittedName>
        <fullName evidence="1">Uncharacterized protein</fullName>
    </submittedName>
</protein>
<organism evidence="1 2">
    <name type="scientific">Mycena chlorophos</name>
    <name type="common">Agaric fungus</name>
    <name type="synonym">Agaricus chlorophos</name>
    <dbReference type="NCBI Taxonomy" id="658473"/>
    <lineage>
        <taxon>Eukaryota</taxon>
        <taxon>Fungi</taxon>
        <taxon>Dikarya</taxon>
        <taxon>Basidiomycota</taxon>
        <taxon>Agaricomycotina</taxon>
        <taxon>Agaricomycetes</taxon>
        <taxon>Agaricomycetidae</taxon>
        <taxon>Agaricales</taxon>
        <taxon>Marasmiineae</taxon>
        <taxon>Mycenaceae</taxon>
        <taxon>Mycena</taxon>
    </lineage>
</organism>
<keyword evidence="2" id="KW-1185">Reference proteome</keyword>
<accession>A0ABQ0KVJ3</accession>
<gene>
    <name evidence="1" type="ORF">MCHLO_00253</name>
</gene>
<reference evidence="1" key="1">
    <citation type="submission" date="2014-09" db="EMBL/GenBank/DDBJ databases">
        <title>Genome sequence of the luminous mushroom Mycena chlorophos for searching fungal bioluminescence genes.</title>
        <authorList>
            <person name="Tanaka Y."/>
            <person name="Kasuga D."/>
            <person name="Oba Y."/>
            <person name="Hase S."/>
            <person name="Sato K."/>
            <person name="Oba Y."/>
            <person name="Sakakibara Y."/>
        </authorList>
    </citation>
    <scope>NUCLEOTIDE SEQUENCE</scope>
</reference>
<dbReference type="Proteomes" id="UP000815677">
    <property type="component" value="Unassembled WGS sequence"/>
</dbReference>
<dbReference type="EMBL" id="DF838050">
    <property type="protein sequence ID" value="GAT42540.1"/>
    <property type="molecule type" value="Genomic_DNA"/>
</dbReference>
<evidence type="ECO:0000313" key="1">
    <source>
        <dbReference type="EMBL" id="GAT42540.1"/>
    </source>
</evidence>
<sequence length="500" mass="56823">MRTHDEFIIDALSFDSAPSDAEAERRAKATGINGLPVLATLSSISFPESFGHDLMHLIPENVVKNMLDLYTGNYKGLDTGKEDYELTPDAVSSIGAACVAASDSTPAAFRARVPNLDTQRHYYTAESYTLFTTLLAPVLFRNRFSKAKYYDHFIELVGIFTDCLKLSIDRDYVDVTLRRRIVDWVQKYEKYFYQYKPHRLSTCVLTIHALLHIPDDILNGGPMWCYWNYITERYVGFLVRSSKSPRHPYASFARRIREIAQNNVIKLTYGLREELDLTDSREEDRTGHTLAEYHGISVLHPHLVGGIKPAVRKAIEKYLLISFEINEEQARRVIPDELSHWGKISFLDGGDKIRGADLNKYSEKNATRDVSFIKYSHDVDKNAHHPRRPVVLERRIAYGQLLEILEFHADLPIITDEDGHITQHPADLLLAVIRPVKLTQKNKLGTPYYQDGQFSPVEVVDVDDLSCLVARIPDHGSGPKKWALCERFDAMGASAPDLGE</sequence>
<evidence type="ECO:0000313" key="2">
    <source>
        <dbReference type="Proteomes" id="UP000815677"/>
    </source>
</evidence>